<gene>
    <name evidence="1" type="ORF">QYE76_043018</name>
</gene>
<accession>A0AAD8WVG9</accession>
<reference evidence="1" key="1">
    <citation type="submission" date="2023-07" db="EMBL/GenBank/DDBJ databases">
        <title>A chromosome-level genome assembly of Lolium multiflorum.</title>
        <authorList>
            <person name="Chen Y."/>
            <person name="Copetti D."/>
            <person name="Kolliker R."/>
            <person name="Studer B."/>
        </authorList>
    </citation>
    <scope>NUCLEOTIDE SEQUENCE</scope>
    <source>
        <strain evidence="1">02402/16</strain>
        <tissue evidence="1">Leaf</tissue>
    </source>
</reference>
<keyword evidence="2" id="KW-1185">Reference proteome</keyword>
<evidence type="ECO:0000313" key="1">
    <source>
        <dbReference type="EMBL" id="KAK1682170.1"/>
    </source>
</evidence>
<proteinExistence type="predicted"/>
<dbReference type="InterPro" id="IPR021109">
    <property type="entry name" value="Peptidase_aspartic_dom_sf"/>
</dbReference>
<dbReference type="PANTHER" id="PTHR33067">
    <property type="entry name" value="RNA-DIRECTED DNA POLYMERASE-RELATED"/>
    <property type="match status" value="1"/>
</dbReference>
<evidence type="ECO:0008006" key="3">
    <source>
        <dbReference type="Google" id="ProtNLM"/>
    </source>
</evidence>
<dbReference type="PANTHER" id="PTHR33067:SF31">
    <property type="entry name" value="RNA-DIRECTED DNA POLYMERASE"/>
    <property type="match status" value="1"/>
</dbReference>
<organism evidence="1 2">
    <name type="scientific">Lolium multiflorum</name>
    <name type="common">Italian ryegrass</name>
    <name type="synonym">Lolium perenne subsp. multiflorum</name>
    <dbReference type="NCBI Taxonomy" id="4521"/>
    <lineage>
        <taxon>Eukaryota</taxon>
        <taxon>Viridiplantae</taxon>
        <taxon>Streptophyta</taxon>
        <taxon>Embryophyta</taxon>
        <taxon>Tracheophyta</taxon>
        <taxon>Spermatophyta</taxon>
        <taxon>Magnoliopsida</taxon>
        <taxon>Liliopsida</taxon>
        <taxon>Poales</taxon>
        <taxon>Poaceae</taxon>
        <taxon>BOP clade</taxon>
        <taxon>Pooideae</taxon>
        <taxon>Poodae</taxon>
        <taxon>Poeae</taxon>
        <taxon>Poeae Chloroplast Group 2 (Poeae type)</taxon>
        <taxon>Loliodinae</taxon>
        <taxon>Loliinae</taxon>
        <taxon>Lolium</taxon>
    </lineage>
</organism>
<dbReference type="CDD" id="cd00303">
    <property type="entry name" value="retropepsin_like"/>
    <property type="match status" value="2"/>
</dbReference>
<comment type="caution">
    <text evidence="1">The sequence shown here is derived from an EMBL/GenBank/DDBJ whole genome shotgun (WGS) entry which is preliminary data.</text>
</comment>
<evidence type="ECO:0000313" key="2">
    <source>
        <dbReference type="Proteomes" id="UP001231189"/>
    </source>
</evidence>
<dbReference type="AlphaFoldDB" id="A0AAD8WVG9"/>
<dbReference type="Proteomes" id="UP001231189">
    <property type="component" value="Unassembled WGS sequence"/>
</dbReference>
<dbReference type="EMBL" id="JAUUTY010000002">
    <property type="protein sequence ID" value="KAK1682170.1"/>
    <property type="molecule type" value="Genomic_DNA"/>
</dbReference>
<name>A0AAD8WVG9_LOLMU</name>
<dbReference type="Gene3D" id="2.40.70.10">
    <property type="entry name" value="Acid Proteases"/>
    <property type="match status" value="2"/>
</dbReference>
<sequence length="990" mass="110415">MSITLGAATKLLDDMMINYSEWHTERTPQGKKVNSVEETSSLGDKIDAIMSMLANGRSHIDPNNVPLASLVAQEEHVDVNFIKNNNFNNNAYRNNYGNNNYRPYPSNNGSGYGNSYGNSYNNNKSVPSGLEVMLKEFISTQTAFNKSVEEKLGKIDVLASKVDSLALDVDLLKLKVMPEEVKDARFAKTNAIQVRINDNIRMLAELHARWDREEKEKLAKENNVAKVWTITTTSNVDSSHVAKPPTINGKIIGVGNVSTSSAKRAKLPETAETVCDNSAEIFQNAVDHNGLDFDDCHITEVIKFLQKLARSPNASAINLAFTKHITNALIKAREEKLKLEASIPRKLEDGWEPIIKMKFNDFECNALCDLGASISVMPKKVYDMLDLPPLKNCYLDVNLVDNSLKKPLGRIDNVRITVNNNLVPVDFVVLDIECNASCPIVLGRPFLRTVGAVIDMKEGNIKYQFPLKKGLNFSSRNLLDSAAGGTFMSITLGAATKLLDDMMINYSEWHTERTPQGKKVNSVEETSSLSDKIDVIMSMLVNGRSHVDPNNVPLASLVAQEEHVDVNFIKNNNFNNNAYRNNFGNNNYRPYPSNNGNGYGNSYGNSYNNNKSVPSGLEVMLKEFISTQTAFNKSVEEKFGKIDVLASKVDSLALDVDLLKLKVMPDEVKDTKSFAKTNAIQVRINDNIRMMAELHARWEREEREEKLAKENNIAKVWTITTTSNVDASHVAKPPTINGKIIGVGNVSNSTAKRAKLPETAETVCDKSAEIFQNVVDHNGLDFDSCHISEVIKFLQKLARSPNASAINLAFTKHITNALIKAREEKLKLEASIPRKLEDGWEPIIKMKFNDFDCNALCDLGASISVMPKKLYDMLDLPPLENCYLDVNLADNSIKRPLGRIDNVHITVNNNLVPVDFVVLDIECNASCPIVLGRPFLRTVGAIIDMKEGNIKYQFPLKKGMEHFPRKRMKMHFDSIIRTNYDVDASSLDIT</sequence>
<dbReference type="SUPFAM" id="SSF50630">
    <property type="entry name" value="Acid proteases"/>
    <property type="match status" value="2"/>
</dbReference>
<protein>
    <recommendedName>
        <fullName evidence="3">Reverse transcriptase domain-containing protein</fullName>
    </recommendedName>
</protein>